<dbReference type="Pfam" id="PF13952">
    <property type="entry name" value="DUF4216"/>
    <property type="match status" value="1"/>
</dbReference>
<evidence type="ECO:0000259" key="2">
    <source>
        <dbReference type="Pfam" id="PF13952"/>
    </source>
</evidence>
<reference evidence="3 4" key="1">
    <citation type="submission" date="2019-08" db="EMBL/GenBank/DDBJ databases">
        <title>Draft genome sequences of two oriental melons (Cucumis melo L. var makuwa).</title>
        <authorList>
            <person name="Kwon S.-Y."/>
        </authorList>
    </citation>
    <scope>NUCLEOTIDE SEQUENCE [LARGE SCALE GENOMIC DNA]</scope>
    <source>
        <strain evidence="4">cv. SW 3</strain>
        <tissue evidence="3">Leaf</tissue>
    </source>
</reference>
<evidence type="ECO:0000256" key="1">
    <source>
        <dbReference type="SAM" id="MobiDB-lite"/>
    </source>
</evidence>
<feature type="region of interest" description="Disordered" evidence="1">
    <location>
        <begin position="415"/>
        <end position="439"/>
    </location>
</feature>
<dbReference type="AlphaFoldDB" id="A0A5A7T2G7"/>
<feature type="region of interest" description="Disordered" evidence="1">
    <location>
        <begin position="337"/>
        <end position="359"/>
    </location>
</feature>
<accession>A0A5A7T2G7</accession>
<dbReference type="Proteomes" id="UP000321393">
    <property type="component" value="Unassembled WGS sequence"/>
</dbReference>
<name>A0A5A7T2G7_CUCMM</name>
<dbReference type="InterPro" id="IPR025312">
    <property type="entry name" value="DUF4216"/>
</dbReference>
<sequence>MGPSFDICCYNGCIVGDLRFHTSELDSRRTTQNNIVMVIGESDASGSGDNNFYCVPEEVLHVQYPLERNIWLFKYRWYDTDLNKSERTHVELGYKSVNTSHFLYAEESVIFVTQAHQGFYVDNFKNGSYWKVVEVVQNKRVWDVPEVEDVENDHINVLEIVISHRVDDHIEDDTLCKTNVDPTIIERSVVRHVTDNFINDVDEHLLHASIMSYGRNNFLETDAICSSKLEHDVAVNGCILMTIAPGVEKPISPHVVHFSQAIGRFFVLDFNDQAMNRFVEHQMLTTFKKFQGDCNKHFKKYSDSEEARANPPNVLVGRHEDWHFFCDHYMSRAFQEQSRTNKAARQKHPYNHSSRSKSFLQRQHELVEKKGDSVYRVELFWETHSQPTAEGSQPLSENEICDQVLGRRPAYSKGLGWGPKSKAHKTMSASSSTTSCSQSATEREIQIQAKLDQALEQIDCKIKITRNPDTSFCVDINDVERGILDAVLVRRREFISRRASRCSEGRQE</sequence>
<dbReference type="EMBL" id="SSTE01019907">
    <property type="protein sequence ID" value="KAA0035645.1"/>
    <property type="molecule type" value="Genomic_DNA"/>
</dbReference>
<gene>
    <name evidence="3" type="ORF">E6C27_scaffold285G003360</name>
</gene>
<dbReference type="InterPro" id="IPR004252">
    <property type="entry name" value="Probable_transposase_24"/>
</dbReference>
<feature type="compositionally biased region" description="Low complexity" evidence="1">
    <location>
        <begin position="426"/>
        <end position="439"/>
    </location>
</feature>
<dbReference type="PANTHER" id="PTHR48258:SF6">
    <property type="entry name" value="LEUCINE-RICH REPEAT DOMAIN, L DOMAIN-CONTAINING PROTEIN"/>
    <property type="match status" value="1"/>
</dbReference>
<comment type="caution">
    <text evidence="3">The sequence shown here is derived from an EMBL/GenBank/DDBJ whole genome shotgun (WGS) entry which is preliminary data.</text>
</comment>
<protein>
    <submittedName>
        <fullName evidence="3">CACTA en-spm transposon protein</fullName>
    </submittedName>
</protein>
<dbReference type="PANTHER" id="PTHR48258">
    <property type="entry name" value="DUF4218 DOMAIN-CONTAINING PROTEIN-RELATED"/>
    <property type="match status" value="1"/>
</dbReference>
<organism evidence="3 4">
    <name type="scientific">Cucumis melo var. makuwa</name>
    <name type="common">Oriental melon</name>
    <dbReference type="NCBI Taxonomy" id="1194695"/>
    <lineage>
        <taxon>Eukaryota</taxon>
        <taxon>Viridiplantae</taxon>
        <taxon>Streptophyta</taxon>
        <taxon>Embryophyta</taxon>
        <taxon>Tracheophyta</taxon>
        <taxon>Spermatophyta</taxon>
        <taxon>Magnoliopsida</taxon>
        <taxon>eudicotyledons</taxon>
        <taxon>Gunneridae</taxon>
        <taxon>Pentapetalae</taxon>
        <taxon>rosids</taxon>
        <taxon>fabids</taxon>
        <taxon>Cucurbitales</taxon>
        <taxon>Cucurbitaceae</taxon>
        <taxon>Benincaseae</taxon>
        <taxon>Cucumis</taxon>
    </lineage>
</organism>
<proteinExistence type="predicted"/>
<dbReference type="OrthoDB" id="1878503at2759"/>
<evidence type="ECO:0000313" key="3">
    <source>
        <dbReference type="EMBL" id="KAA0035645.1"/>
    </source>
</evidence>
<feature type="domain" description="DUF4216" evidence="2">
    <location>
        <begin position="61"/>
        <end position="133"/>
    </location>
</feature>
<dbReference type="Pfam" id="PF03004">
    <property type="entry name" value="Transposase_24"/>
    <property type="match status" value="1"/>
</dbReference>
<evidence type="ECO:0000313" key="4">
    <source>
        <dbReference type="Proteomes" id="UP000321393"/>
    </source>
</evidence>